<feature type="compositionally biased region" description="Basic residues" evidence="1">
    <location>
        <begin position="1"/>
        <end position="12"/>
    </location>
</feature>
<organism evidence="2 3">
    <name type="scientific">Phytophthora aleatoria</name>
    <dbReference type="NCBI Taxonomy" id="2496075"/>
    <lineage>
        <taxon>Eukaryota</taxon>
        <taxon>Sar</taxon>
        <taxon>Stramenopiles</taxon>
        <taxon>Oomycota</taxon>
        <taxon>Peronosporomycetes</taxon>
        <taxon>Peronosporales</taxon>
        <taxon>Peronosporaceae</taxon>
        <taxon>Phytophthora</taxon>
    </lineage>
</organism>
<evidence type="ECO:0000256" key="1">
    <source>
        <dbReference type="SAM" id="MobiDB-lite"/>
    </source>
</evidence>
<dbReference type="AlphaFoldDB" id="A0A8J5M3F2"/>
<comment type="caution">
    <text evidence="2">The sequence shown here is derived from an EMBL/GenBank/DDBJ whole genome shotgun (WGS) entry which is preliminary data.</text>
</comment>
<dbReference type="EMBL" id="JAENGY010001323">
    <property type="protein sequence ID" value="KAG6950276.1"/>
    <property type="molecule type" value="Genomic_DNA"/>
</dbReference>
<feature type="region of interest" description="Disordered" evidence="1">
    <location>
        <begin position="1"/>
        <end position="23"/>
    </location>
</feature>
<gene>
    <name evidence="2" type="ORF">JG688_00014233</name>
</gene>
<keyword evidence="3" id="KW-1185">Reference proteome</keyword>
<dbReference type="Proteomes" id="UP000709295">
    <property type="component" value="Unassembled WGS sequence"/>
</dbReference>
<name>A0A8J5M3F2_9STRA</name>
<accession>A0A8J5M3F2</accession>
<reference evidence="2" key="1">
    <citation type="submission" date="2021-01" db="EMBL/GenBank/DDBJ databases">
        <title>Phytophthora aleatoria, a newly-described species from Pinus radiata is distinct from Phytophthora cactorum isolates based on comparative genomics.</title>
        <authorList>
            <person name="Mcdougal R."/>
            <person name="Panda P."/>
            <person name="Williams N."/>
            <person name="Studholme D.J."/>
        </authorList>
    </citation>
    <scope>NUCLEOTIDE SEQUENCE</scope>
    <source>
        <strain evidence="2">NZFS 4037</strain>
    </source>
</reference>
<feature type="region of interest" description="Disordered" evidence="1">
    <location>
        <begin position="70"/>
        <end position="93"/>
    </location>
</feature>
<evidence type="ECO:0000313" key="2">
    <source>
        <dbReference type="EMBL" id="KAG6950276.1"/>
    </source>
</evidence>
<protein>
    <submittedName>
        <fullName evidence="2">Uncharacterized protein</fullName>
    </submittedName>
</protein>
<proteinExistence type="predicted"/>
<evidence type="ECO:0000313" key="3">
    <source>
        <dbReference type="Proteomes" id="UP000709295"/>
    </source>
</evidence>
<sequence length="93" mass="9720">MEIPQSKKRRPHQASAGGVATAEVKETMPTYAMAEAKDTAKDHAVMECKDTDQEPEVSAVVTDMVASIASGATAARPDAAARTATSSSTGKRR</sequence>